<name>A0A7X6DR95_9BACT</name>
<comment type="caution">
    <text evidence="2">The sequence shown here is derived from an EMBL/GenBank/DDBJ whole genome shotgun (WGS) entry which is preliminary data.</text>
</comment>
<organism evidence="2 3">
    <name type="scientific">Candidatus Manganitrophus noduliformans</name>
    <dbReference type="NCBI Taxonomy" id="2606439"/>
    <lineage>
        <taxon>Bacteria</taxon>
        <taxon>Pseudomonadati</taxon>
        <taxon>Nitrospirota</taxon>
        <taxon>Nitrospiria</taxon>
        <taxon>Candidatus Troglogloeales</taxon>
        <taxon>Candidatus Manganitrophaceae</taxon>
        <taxon>Candidatus Manganitrophus</taxon>
    </lineage>
</organism>
<dbReference type="SUPFAM" id="SSF101898">
    <property type="entry name" value="NHL repeat"/>
    <property type="match status" value="1"/>
</dbReference>
<keyword evidence="1" id="KW-0732">Signal</keyword>
<keyword evidence="3" id="KW-1185">Reference proteome</keyword>
<dbReference type="RefSeq" id="WP_168060725.1">
    <property type="nucleotide sequence ID" value="NZ_VTOW01000002.1"/>
</dbReference>
<sequence length="280" mass="31660">MSRLAFRAVRFIALFVLLAGSASIGRATLFETPDARFEEPAINESSGLVKSRRLDGVFWTHNDSGDRPRLFAVTREGRSIGAVEVPNTRNVDWEDIAIDDVGFLYLCDIGNNRNRRTDLVVYRVPEVDPRRVRTVNVAARFPFRYPGLRSPDAEACFFADGAIYILTKERGADETFLYRLDLSRPEREQIVTFAGKTEIDGLVTAADLAPDGSRLSVLTYNSIHLFEKPKDGDRYLAGKRRSIFFFFGQAEAIAWDGDDLIVTNEAGEILRRRFDHDLFP</sequence>
<evidence type="ECO:0000256" key="1">
    <source>
        <dbReference type="SAM" id="SignalP"/>
    </source>
</evidence>
<accession>A0A7X6DR95</accession>
<dbReference type="AlphaFoldDB" id="A0A7X6DR95"/>
<feature type="chain" id="PRO_5031066772" description="Phytase-like domain-containing protein" evidence="1">
    <location>
        <begin position="28"/>
        <end position="280"/>
    </location>
</feature>
<proteinExistence type="predicted"/>
<reference evidence="2 3" key="1">
    <citation type="journal article" date="2020" name="Nature">
        <title>Bacterial chemolithoautotrophy via manganese oxidation.</title>
        <authorList>
            <person name="Yu H."/>
            <person name="Leadbetter J.R."/>
        </authorList>
    </citation>
    <scope>NUCLEOTIDE SEQUENCE [LARGE SCALE GENOMIC DNA]</scope>
    <source>
        <strain evidence="2 3">Mn-1</strain>
    </source>
</reference>
<dbReference type="EMBL" id="VTOW01000002">
    <property type="protein sequence ID" value="NKE71782.1"/>
    <property type="molecule type" value="Genomic_DNA"/>
</dbReference>
<evidence type="ECO:0008006" key="4">
    <source>
        <dbReference type="Google" id="ProtNLM"/>
    </source>
</evidence>
<protein>
    <recommendedName>
        <fullName evidence="4">Phytase-like domain-containing protein</fullName>
    </recommendedName>
</protein>
<evidence type="ECO:0000313" key="2">
    <source>
        <dbReference type="EMBL" id="NKE71782.1"/>
    </source>
</evidence>
<evidence type="ECO:0000313" key="3">
    <source>
        <dbReference type="Proteomes" id="UP000534783"/>
    </source>
</evidence>
<gene>
    <name evidence="2" type="ORF">MNODULE_13625</name>
</gene>
<feature type="signal peptide" evidence="1">
    <location>
        <begin position="1"/>
        <end position="27"/>
    </location>
</feature>
<dbReference type="Proteomes" id="UP000534783">
    <property type="component" value="Unassembled WGS sequence"/>
</dbReference>